<protein>
    <recommendedName>
        <fullName evidence="6">Enoyl reductase (ER) domain-containing protein</fullName>
    </recommendedName>
</protein>
<keyword evidence="5" id="KW-1185">Reference proteome</keyword>
<evidence type="ECO:0000313" key="5">
    <source>
        <dbReference type="Proteomes" id="UP001215151"/>
    </source>
</evidence>
<dbReference type="Pfam" id="PF16884">
    <property type="entry name" value="ADH_N_2"/>
    <property type="match status" value="1"/>
</dbReference>
<feature type="domain" description="Oxidoreductase N-terminal" evidence="3">
    <location>
        <begin position="51"/>
        <end position="144"/>
    </location>
</feature>
<dbReference type="InterPro" id="IPR013149">
    <property type="entry name" value="ADH-like_C"/>
</dbReference>
<accession>A0AAD7TWT8</accession>
<name>A0AAD7TWT8_9APHY</name>
<organism evidence="4 5">
    <name type="scientific">Trametes cubensis</name>
    <dbReference type="NCBI Taxonomy" id="1111947"/>
    <lineage>
        <taxon>Eukaryota</taxon>
        <taxon>Fungi</taxon>
        <taxon>Dikarya</taxon>
        <taxon>Basidiomycota</taxon>
        <taxon>Agaricomycotina</taxon>
        <taxon>Agaricomycetes</taxon>
        <taxon>Polyporales</taxon>
        <taxon>Polyporaceae</taxon>
        <taxon>Trametes</taxon>
    </lineage>
</organism>
<dbReference type="AlphaFoldDB" id="A0AAD7TWT8"/>
<dbReference type="EMBL" id="JAPEVG010000072">
    <property type="protein sequence ID" value="KAJ8487842.1"/>
    <property type="molecule type" value="Genomic_DNA"/>
</dbReference>
<proteinExistence type="predicted"/>
<dbReference type="Gene3D" id="3.40.50.720">
    <property type="entry name" value="NAD(P)-binding Rossmann-like Domain"/>
    <property type="match status" value="2"/>
</dbReference>
<dbReference type="Gene3D" id="3.90.180.10">
    <property type="entry name" value="Medium-chain alcohol dehydrogenases, catalytic domain"/>
    <property type="match status" value="1"/>
</dbReference>
<gene>
    <name evidence="4" type="ORF">ONZ51_g3931</name>
</gene>
<evidence type="ECO:0000259" key="2">
    <source>
        <dbReference type="Pfam" id="PF00107"/>
    </source>
</evidence>
<dbReference type="PANTHER" id="PTHR43205:SF7">
    <property type="entry name" value="PROSTAGLANDIN REDUCTASE 1"/>
    <property type="match status" value="1"/>
</dbReference>
<sequence length="393" mass="42936">MAPVKNGRYLYLAIPDGTPVHPLTHPANTNAAPIRTEFPEPGKTMVYDDSQTIDLDQDGATPLEHGTFLVKVLVLSVDPYLRGKMRDPKIESYTPAFVVGEPLYNYGIGVVLLSENAAFKPGDHLYGVFMFQQYVVESDPGAFRVIENREGLPWSVYLGVCGMPGETAMYGWKEHAHPNKGETAFVTAGAGTHIEHSIPHISYVLGFADRAASRASGPVGSTVIQLAKADGLKVIASAGSDDKVAWLSSIGADVAFNYKTVDTRAVLEREGPIDIYWDNVGGETLEAAIEYAARHARFTECGMISQYNTAQPYHIKNLKSIVGKELSLSGFIVTSLRAKYEAEFRATFPRRVAEGEIRYREERVHGLGNAGRAIVDVQRGRNFGKSVVVVADE</sequence>
<dbReference type="Proteomes" id="UP001215151">
    <property type="component" value="Unassembled WGS sequence"/>
</dbReference>
<evidence type="ECO:0000313" key="4">
    <source>
        <dbReference type="EMBL" id="KAJ8487842.1"/>
    </source>
</evidence>
<feature type="domain" description="Alcohol dehydrogenase-like C-terminal" evidence="2">
    <location>
        <begin position="218"/>
        <end position="342"/>
    </location>
</feature>
<comment type="caution">
    <text evidence="4">The sequence shown here is derived from an EMBL/GenBank/DDBJ whole genome shotgun (WGS) entry which is preliminary data.</text>
</comment>
<evidence type="ECO:0000259" key="3">
    <source>
        <dbReference type="Pfam" id="PF16884"/>
    </source>
</evidence>
<dbReference type="InterPro" id="IPR011032">
    <property type="entry name" value="GroES-like_sf"/>
</dbReference>
<dbReference type="InterPro" id="IPR041694">
    <property type="entry name" value="ADH_N_2"/>
</dbReference>
<dbReference type="SUPFAM" id="SSF50129">
    <property type="entry name" value="GroES-like"/>
    <property type="match status" value="1"/>
</dbReference>
<reference evidence="4" key="1">
    <citation type="submission" date="2022-11" db="EMBL/GenBank/DDBJ databases">
        <title>Genome Sequence of Cubamyces cubensis.</title>
        <authorList>
            <person name="Buettner E."/>
        </authorList>
    </citation>
    <scope>NUCLEOTIDE SEQUENCE</scope>
    <source>
        <strain evidence="4">MPL-01</strain>
    </source>
</reference>
<dbReference type="GO" id="GO:0016628">
    <property type="term" value="F:oxidoreductase activity, acting on the CH-CH group of donors, NAD or NADP as acceptor"/>
    <property type="evidence" value="ECO:0007669"/>
    <property type="project" value="InterPro"/>
</dbReference>
<dbReference type="PANTHER" id="PTHR43205">
    <property type="entry name" value="PROSTAGLANDIN REDUCTASE"/>
    <property type="match status" value="1"/>
</dbReference>
<evidence type="ECO:0008006" key="6">
    <source>
        <dbReference type="Google" id="ProtNLM"/>
    </source>
</evidence>
<dbReference type="SUPFAM" id="SSF51735">
    <property type="entry name" value="NAD(P)-binding Rossmann-fold domains"/>
    <property type="match status" value="1"/>
</dbReference>
<dbReference type="Pfam" id="PF00107">
    <property type="entry name" value="ADH_zinc_N"/>
    <property type="match status" value="1"/>
</dbReference>
<evidence type="ECO:0000256" key="1">
    <source>
        <dbReference type="ARBA" id="ARBA00023002"/>
    </source>
</evidence>
<dbReference type="CDD" id="cd05288">
    <property type="entry name" value="PGDH"/>
    <property type="match status" value="1"/>
</dbReference>
<dbReference type="InterPro" id="IPR036291">
    <property type="entry name" value="NAD(P)-bd_dom_sf"/>
</dbReference>
<keyword evidence="1" id="KW-0560">Oxidoreductase</keyword>
<dbReference type="InterPro" id="IPR045010">
    <property type="entry name" value="MDR_fam"/>
</dbReference>